<feature type="coiled-coil region" evidence="1">
    <location>
        <begin position="622"/>
        <end position="688"/>
    </location>
</feature>
<feature type="region of interest" description="Disordered" evidence="2">
    <location>
        <begin position="1"/>
        <end position="75"/>
    </location>
</feature>
<dbReference type="PANTHER" id="PTHR47595">
    <property type="entry name" value="HEAT SHOCK 70 KDA PROTEIN 14"/>
    <property type="match status" value="1"/>
</dbReference>
<dbReference type="KEGG" id="asn:102380855"/>
<dbReference type="AlphaFoldDB" id="A0A1U7SEX3"/>
<dbReference type="Proteomes" id="UP000189705">
    <property type="component" value="Unplaced"/>
</dbReference>
<accession>A0A1U7SEX3</accession>
<feature type="compositionally biased region" description="Polar residues" evidence="2">
    <location>
        <begin position="483"/>
        <end position="512"/>
    </location>
</feature>
<dbReference type="RefSeq" id="XP_025048508.1">
    <property type="nucleotide sequence ID" value="XM_025192723.1"/>
</dbReference>
<dbReference type="Gene3D" id="1.10.10.60">
    <property type="entry name" value="Homeodomain-like"/>
    <property type="match status" value="1"/>
</dbReference>
<dbReference type="FunFam" id="1.10.10.60:FF:000032">
    <property type="entry name" value="Zinc finger and SCAN domain-containing 20"/>
    <property type="match status" value="1"/>
</dbReference>
<keyword evidence="4" id="KW-1185">Reference proteome</keyword>
<dbReference type="RefSeq" id="XP_006036498.1">
    <property type="nucleotide sequence ID" value="XM_006036436.1"/>
</dbReference>
<feature type="compositionally biased region" description="Low complexity" evidence="2">
    <location>
        <begin position="32"/>
        <end position="46"/>
    </location>
</feature>
<dbReference type="RefSeq" id="XP_025048506.1">
    <property type="nucleotide sequence ID" value="XM_025192721.1"/>
</dbReference>
<evidence type="ECO:0000313" key="7">
    <source>
        <dbReference type="RefSeq" id="XP_025048507.1"/>
    </source>
</evidence>
<proteinExistence type="predicted"/>
<evidence type="ECO:0000259" key="3">
    <source>
        <dbReference type="Pfam" id="PF13837"/>
    </source>
</evidence>
<dbReference type="PANTHER" id="PTHR47595:SF1">
    <property type="entry name" value="MYB_SANT-LIKE DNA-BINDING DOMAIN-CONTAINING PROTEIN"/>
    <property type="match status" value="1"/>
</dbReference>
<dbReference type="InterPro" id="IPR044822">
    <property type="entry name" value="Myb_DNA-bind_4"/>
</dbReference>
<dbReference type="GeneID" id="102380855"/>
<feature type="region of interest" description="Disordered" evidence="2">
    <location>
        <begin position="726"/>
        <end position="816"/>
    </location>
</feature>
<name>A0A1U7SEX3_ALLSI</name>
<feature type="compositionally biased region" description="Polar residues" evidence="2">
    <location>
        <begin position="728"/>
        <end position="745"/>
    </location>
</feature>
<feature type="region of interest" description="Disordered" evidence="2">
    <location>
        <begin position="456"/>
        <end position="590"/>
    </location>
</feature>
<evidence type="ECO:0000256" key="1">
    <source>
        <dbReference type="SAM" id="Coils"/>
    </source>
</evidence>
<sequence length="816" mass="88664">MAAKLEPAPAVVLPFPALMHPPASMGEQDPSGPKAKAGAETTGKAPPVIQAGTGLPTWEASQEVKEEPPEEPVQRWQVTVHKHLQDVALDMEGPGALREPLGSQEKGRWSETPGTQEELTCVPKEEPPSHQEPGVCPAADSPDTEETWDSSADETSLSCFPKRGRPRGAAGGWTLSTAEEQPPEEGPGNLQLLRPSLGRSGERGLPTPVLGQVHEKQSWCPQQRENVAVSKPDPHLSGVVENTRATLQTMDGPAPSSSSSQTRGHNWEYGEVRDLIAIWGDKKIQHQLQKRHRNRDIFTCIAQQMQARGHNRDWMQCRAKTKVMKSKFSKAHDASQHSGARRPTMPFYDELSRILAKDRAVEIPHAYGTTAGQEDLEPGTPPDEEELVTRPVIARETDGQEGVLRGSSGRTQLLVPAPKETSTLLLVPTSSQSMGAEVQLKLEICSQDIFLPLSKTTERTTQEGEASSDDTDIKMQDLDSPEVPSTSQEPTPNLTSTQQTVAKHTAPSTVFLTQGPRPEQPTTSLPHPCPDDSGPEEGHPSALEGTTSHSSTQPGGPGVQDAGSVHGRPAQEEVDGTSRPAGLTSAERMRDVRRRRQGCKLEMLQSLVSLCDRRARTADSWRQELRAQHEERKGEMDRLVQAQERAAAAQERAAAAQERGLQIAKHSLDEANRATAELIELLRQERELSHMILNRLAATYAPPEGCQPSILEGADSPPIQEWLGCQVPSPSQHTDLQLRDSSLGQQPGPMGTMAPFMAPPSSPDSGRSARRRRPPKRFQPSPEEPQEHFKAGGQASPPDGPATGTRKGRLGRGDLG</sequence>
<feature type="domain" description="Myb/SANT-like DNA-binding" evidence="3">
    <location>
        <begin position="265"/>
        <end position="353"/>
    </location>
</feature>
<feature type="compositionally biased region" description="Polar residues" evidence="2">
    <location>
        <begin position="544"/>
        <end position="554"/>
    </location>
</feature>
<evidence type="ECO:0000313" key="4">
    <source>
        <dbReference type="Proteomes" id="UP000189705"/>
    </source>
</evidence>
<evidence type="ECO:0000313" key="6">
    <source>
        <dbReference type="RefSeq" id="XP_025048506.1"/>
    </source>
</evidence>
<feature type="compositionally biased region" description="Acidic residues" evidence="2">
    <location>
        <begin position="142"/>
        <end position="152"/>
    </location>
</feature>
<evidence type="ECO:0000256" key="2">
    <source>
        <dbReference type="SAM" id="MobiDB-lite"/>
    </source>
</evidence>
<protein>
    <submittedName>
        <fullName evidence="5 6">Zinc finger and SCAN domain-containing protein 29-like</fullName>
    </submittedName>
</protein>
<feature type="compositionally biased region" description="Low complexity" evidence="2">
    <location>
        <begin position="7"/>
        <end position="18"/>
    </location>
</feature>
<evidence type="ECO:0000313" key="5">
    <source>
        <dbReference type="RefSeq" id="XP_006036498.1"/>
    </source>
</evidence>
<reference evidence="5 6" key="1">
    <citation type="submission" date="2025-04" db="UniProtKB">
        <authorList>
            <consortium name="RefSeq"/>
        </authorList>
    </citation>
    <scope>IDENTIFICATION</scope>
</reference>
<gene>
    <name evidence="5 6 7 8" type="primary">LOC102380855</name>
</gene>
<keyword evidence="1" id="KW-0175">Coiled coil</keyword>
<dbReference type="RefSeq" id="XP_025048507.1">
    <property type="nucleotide sequence ID" value="XM_025192722.1"/>
</dbReference>
<dbReference type="eggNOG" id="KOG1721">
    <property type="taxonomic scope" value="Eukaryota"/>
</dbReference>
<dbReference type="Pfam" id="PF13837">
    <property type="entry name" value="Myb_DNA-bind_4"/>
    <property type="match status" value="1"/>
</dbReference>
<organism evidence="4 5">
    <name type="scientific">Alligator sinensis</name>
    <name type="common">Chinese alligator</name>
    <dbReference type="NCBI Taxonomy" id="38654"/>
    <lineage>
        <taxon>Eukaryota</taxon>
        <taxon>Metazoa</taxon>
        <taxon>Chordata</taxon>
        <taxon>Craniata</taxon>
        <taxon>Vertebrata</taxon>
        <taxon>Euteleostomi</taxon>
        <taxon>Archelosauria</taxon>
        <taxon>Archosauria</taxon>
        <taxon>Crocodylia</taxon>
        <taxon>Alligatoridae</taxon>
        <taxon>Alligatorinae</taxon>
        <taxon>Alligator</taxon>
    </lineage>
</organism>
<evidence type="ECO:0000313" key="8">
    <source>
        <dbReference type="RefSeq" id="XP_025048508.1"/>
    </source>
</evidence>
<feature type="region of interest" description="Disordered" evidence="2">
    <location>
        <begin position="93"/>
        <end position="189"/>
    </location>
</feature>